<accession>A0A916T822</accession>
<reference evidence="9" key="2">
    <citation type="submission" date="2020-09" db="EMBL/GenBank/DDBJ databases">
        <authorList>
            <person name="Sun Q."/>
            <person name="Zhou Y."/>
        </authorList>
    </citation>
    <scope>NUCLEOTIDE SEQUENCE</scope>
    <source>
        <strain evidence="9">CGMCC 1.12827</strain>
    </source>
</reference>
<keyword evidence="2 7" id="KW-0812">Transmembrane</keyword>
<feature type="transmembrane region" description="Helical" evidence="7">
    <location>
        <begin position="105"/>
        <end position="122"/>
    </location>
</feature>
<dbReference type="AlphaFoldDB" id="A0A916T822"/>
<feature type="transmembrane region" description="Helical" evidence="7">
    <location>
        <begin position="290"/>
        <end position="309"/>
    </location>
</feature>
<reference evidence="9" key="1">
    <citation type="journal article" date="2014" name="Int. J. Syst. Evol. Microbiol.">
        <title>Complete genome sequence of Corynebacterium casei LMG S-19264T (=DSM 44701T), isolated from a smear-ripened cheese.</title>
        <authorList>
            <consortium name="US DOE Joint Genome Institute (JGI-PGF)"/>
            <person name="Walter F."/>
            <person name="Albersmeier A."/>
            <person name="Kalinowski J."/>
            <person name="Ruckert C."/>
        </authorList>
    </citation>
    <scope>NUCLEOTIDE SEQUENCE</scope>
    <source>
        <strain evidence="9">CGMCC 1.12827</strain>
    </source>
</reference>
<dbReference type="InterPro" id="IPR052185">
    <property type="entry name" value="IPC_Synthase-Related"/>
</dbReference>
<organism evidence="9 10">
    <name type="scientific">Gordonia jinhuaensis</name>
    <dbReference type="NCBI Taxonomy" id="1517702"/>
    <lineage>
        <taxon>Bacteria</taxon>
        <taxon>Bacillati</taxon>
        <taxon>Actinomycetota</taxon>
        <taxon>Actinomycetes</taxon>
        <taxon>Mycobacteriales</taxon>
        <taxon>Gordoniaceae</taxon>
        <taxon>Gordonia</taxon>
    </lineage>
</organism>
<dbReference type="Pfam" id="PF14378">
    <property type="entry name" value="PAP2_3"/>
    <property type="match status" value="1"/>
</dbReference>
<dbReference type="GO" id="GO:0016020">
    <property type="term" value="C:membrane"/>
    <property type="evidence" value="ECO:0007669"/>
    <property type="project" value="UniProtKB-SubCell"/>
</dbReference>
<proteinExistence type="predicted"/>
<feature type="coiled-coil region" evidence="5">
    <location>
        <begin position="71"/>
        <end position="98"/>
    </location>
</feature>
<feature type="transmembrane region" description="Helical" evidence="7">
    <location>
        <begin position="171"/>
        <end position="191"/>
    </location>
</feature>
<dbReference type="Proteomes" id="UP000621454">
    <property type="component" value="Unassembled WGS sequence"/>
</dbReference>
<evidence type="ECO:0000256" key="7">
    <source>
        <dbReference type="SAM" id="Phobius"/>
    </source>
</evidence>
<comment type="subcellular location">
    <subcellularLocation>
        <location evidence="1">Membrane</location>
        <topology evidence="1">Multi-pass membrane protein</topology>
    </subcellularLocation>
</comment>
<dbReference type="CDD" id="cd03386">
    <property type="entry name" value="PAP2_Aur1_like"/>
    <property type="match status" value="1"/>
</dbReference>
<keyword evidence="3 7" id="KW-1133">Transmembrane helix</keyword>
<evidence type="ECO:0000313" key="9">
    <source>
        <dbReference type="EMBL" id="GGB35380.1"/>
    </source>
</evidence>
<dbReference type="PANTHER" id="PTHR31310">
    <property type="match status" value="1"/>
</dbReference>
<evidence type="ECO:0000256" key="4">
    <source>
        <dbReference type="ARBA" id="ARBA00023136"/>
    </source>
</evidence>
<dbReference type="InterPro" id="IPR026841">
    <property type="entry name" value="Aur1/Ipt1"/>
</dbReference>
<evidence type="ECO:0000256" key="1">
    <source>
        <dbReference type="ARBA" id="ARBA00004141"/>
    </source>
</evidence>
<sequence>MLVGGLPIRAFTKKRVAVLAMGRGLEGVMRDGAEGRDRDDPHGRQERSTVTETTATETAAVADVAGENQSRSSIDERVEELERDLARTRANVVAAIVNHFLRPRWWVELILIAGLYAAYSAIRNGVGEVTGRAFSNAYDILHFEDSFGIAFERALNHFVHNTPPVADVSSLIYASLHFIVTPGVLIWLFIAHRNRYRVLSSVLIVTTLLALIGFYWFPTAPPRMLGGEGFYDIMSETSSWGWWPASGAPGSDAISNQFAAMPSLHCAWATWCGLVLAFTARRVWVRALGVLYPLVTYFVVMGTANHYFLDVLAGLFTLFVGAVITFGARLLWHQYVAWSWERAVSAS</sequence>
<dbReference type="RefSeq" id="WP_229742540.1">
    <property type="nucleotide sequence ID" value="NZ_BMGC01000016.1"/>
</dbReference>
<evidence type="ECO:0000256" key="5">
    <source>
        <dbReference type="SAM" id="Coils"/>
    </source>
</evidence>
<evidence type="ECO:0000313" key="10">
    <source>
        <dbReference type="Proteomes" id="UP000621454"/>
    </source>
</evidence>
<feature type="domain" description="Inositolphosphotransferase Aur1/Ipt1" evidence="8">
    <location>
        <begin position="139"/>
        <end position="323"/>
    </location>
</feature>
<feature type="region of interest" description="Disordered" evidence="6">
    <location>
        <begin position="30"/>
        <end position="54"/>
    </location>
</feature>
<feature type="transmembrane region" description="Helical" evidence="7">
    <location>
        <begin position="198"/>
        <end position="217"/>
    </location>
</feature>
<keyword evidence="10" id="KW-1185">Reference proteome</keyword>
<evidence type="ECO:0000256" key="6">
    <source>
        <dbReference type="SAM" id="MobiDB-lite"/>
    </source>
</evidence>
<protein>
    <recommendedName>
        <fullName evidence="8">Inositolphosphotransferase Aur1/Ipt1 domain-containing protein</fullName>
    </recommendedName>
</protein>
<evidence type="ECO:0000256" key="3">
    <source>
        <dbReference type="ARBA" id="ARBA00022989"/>
    </source>
</evidence>
<dbReference type="EMBL" id="BMGC01000016">
    <property type="protein sequence ID" value="GGB35380.1"/>
    <property type="molecule type" value="Genomic_DNA"/>
</dbReference>
<comment type="caution">
    <text evidence="9">The sequence shown here is derived from an EMBL/GenBank/DDBJ whole genome shotgun (WGS) entry which is preliminary data.</text>
</comment>
<evidence type="ECO:0000256" key="2">
    <source>
        <dbReference type="ARBA" id="ARBA00022692"/>
    </source>
</evidence>
<keyword evidence="5" id="KW-0175">Coiled coil</keyword>
<feature type="transmembrane region" description="Helical" evidence="7">
    <location>
        <begin position="258"/>
        <end position="278"/>
    </location>
</feature>
<keyword evidence="4 7" id="KW-0472">Membrane</keyword>
<feature type="compositionally biased region" description="Basic and acidic residues" evidence="6">
    <location>
        <begin position="30"/>
        <end position="49"/>
    </location>
</feature>
<feature type="transmembrane region" description="Helical" evidence="7">
    <location>
        <begin position="315"/>
        <end position="332"/>
    </location>
</feature>
<name>A0A916T822_9ACTN</name>
<dbReference type="PANTHER" id="PTHR31310:SF7">
    <property type="entry name" value="PA-PHOSPHATASE RELATED-FAMILY PROTEIN DDB_G0268928"/>
    <property type="match status" value="1"/>
</dbReference>
<evidence type="ECO:0000259" key="8">
    <source>
        <dbReference type="Pfam" id="PF14378"/>
    </source>
</evidence>
<gene>
    <name evidence="9" type="ORF">GCM10011489_24290</name>
</gene>